<evidence type="ECO:0000259" key="4">
    <source>
        <dbReference type="Pfam" id="PF26633"/>
    </source>
</evidence>
<feature type="domain" description="DUF8206" evidence="4">
    <location>
        <begin position="919"/>
        <end position="1007"/>
    </location>
</feature>
<reference evidence="5 6" key="1">
    <citation type="submission" date="2016-04" db="EMBL/GenBank/DDBJ databases">
        <title>A degradative enzymes factory behind the ericoid mycorrhizal symbiosis.</title>
        <authorList>
            <consortium name="DOE Joint Genome Institute"/>
            <person name="Martino E."/>
            <person name="Morin E."/>
            <person name="Grelet G."/>
            <person name="Kuo A."/>
            <person name="Kohler A."/>
            <person name="Daghino S."/>
            <person name="Barry K."/>
            <person name="Choi C."/>
            <person name="Cichocki N."/>
            <person name="Clum A."/>
            <person name="Copeland A."/>
            <person name="Hainaut M."/>
            <person name="Haridas S."/>
            <person name="Labutti K."/>
            <person name="Lindquist E."/>
            <person name="Lipzen A."/>
            <person name="Khouja H.-R."/>
            <person name="Murat C."/>
            <person name="Ohm R."/>
            <person name="Olson A."/>
            <person name="Spatafora J."/>
            <person name="Veneault-Fourrey C."/>
            <person name="Henrissat B."/>
            <person name="Grigoriev I."/>
            <person name="Martin F."/>
            <person name="Perotto S."/>
        </authorList>
    </citation>
    <scope>NUCLEOTIDE SEQUENCE [LARGE SCALE GENOMIC DNA]</scope>
    <source>
        <strain evidence="5 6">F</strain>
    </source>
</reference>
<gene>
    <name evidence="5" type="ORF">L207DRAFT_630143</name>
</gene>
<feature type="coiled-coil region" evidence="1">
    <location>
        <begin position="1086"/>
        <end position="1153"/>
    </location>
</feature>
<feature type="domain" description="SNTX MACPF/CDC-like" evidence="2">
    <location>
        <begin position="4"/>
        <end position="262"/>
    </location>
</feature>
<evidence type="ECO:0000259" key="2">
    <source>
        <dbReference type="Pfam" id="PF24674"/>
    </source>
</evidence>
<evidence type="ECO:0000313" key="5">
    <source>
        <dbReference type="EMBL" id="PMD45744.1"/>
    </source>
</evidence>
<evidence type="ECO:0000256" key="1">
    <source>
        <dbReference type="SAM" id="Coils"/>
    </source>
</evidence>
<dbReference type="SUPFAM" id="SSF52540">
    <property type="entry name" value="P-loop containing nucleoside triphosphate hydrolases"/>
    <property type="match status" value="2"/>
</dbReference>
<dbReference type="Pfam" id="PF24674">
    <property type="entry name" value="MACPF_SNTX"/>
    <property type="match status" value="1"/>
</dbReference>
<evidence type="ECO:0000259" key="3">
    <source>
        <dbReference type="Pfam" id="PF24676"/>
    </source>
</evidence>
<sequence length="1233" mass="138970">MSNAIYRKALGQIAALGALYDARNDSFIPGLSVLSTIPPGAVTITDNHTSDVQLCLSDTFKEKFEKMDITAELTASVLAGLVTVTGSGNYLNDKRGNSHNVQQSLLYKITTAHESLNFSNQELKPCLILPLLQCGLATHVVVEIEWGAQCVLMTKHQLSNEGERTAIEGKFDATFKLLKGTLGTRGEADLAKDEAEIEKSTEFKVTLYGDVVATDDLMPVDCDSALKFIRNLPKYAAAANDGKGERIKYALLPVRDLLSSLQIEVKADIAITQLSEECLGGFVHLFDQHRAAQQSLNDYQEYVTKYRHCVPPTHAHAVAERVQRSLVAESALKGKYATLLKEVRSGSSDPAKLWELLRESRKGEFSPHSLQVFEDQSTAKVKFAIAFEKLGAEYIGYNDKTVHTVLLGNPGDAYIVYFNDQAMRDKNVWEETQAILHELLTQEQRARRVLIVDCDATSEKLEKSLIQHWRDGKIIQQDVVKERNMLAHKSLARYIEQALDEDVIQKPLARMVAKIPCPNRECPQIPRSWICPKCFAPIEYGSADQYLYCDCGRCDYSQWYFKCPDKRHGMKFERHKNNSILLRQLKALQPTQELNILILGETGVGKSTFINAFYNYLLFESLDDAIKAKGLNWIVPSSFSYQVVNGTDFVEQDIEIGASTAAEHLGVQGESATQEPVVHSFIVDDTTVRLIDTPGIGDTRGVQQDHLNMDNILATISGYTHLHGILILLKSNNSRLNVTFRFCVNELLMHLHRNAANNMVFGFTNTRNANYSPGGTLNPLRHLLQQHKEVNIPLSTQTMYCFDSESFRFLAARKKGIDMGNIDAYRISWEKSALSTADMLKHFRSRVPHEIQRTLNLNKTRQLILLLTKPMTNISQAIDQNIAQLKKDTKELNSTKLRGEDLDKRLRSHKTFPYTEPTSQPHTVCANASCRQFRHDADGISISSYKTVCHPDCTLGVEVGDEVTVDEIGHPALRNCWAFYRDESKGRQDNCFVCSHNWKEHMHIRYKTLERTVLVEDPDVAEELKLNRTEEESKATAIAFKRKLIAAYESERNQIQEATGKFSLFLSENSITTYNDATTAYLDHLIKEEEIKVQMARKNLQKANHADKGMRHKEHQQLINTLANSLEIAIARKDSLEEERDNHEECVRVLKQKFEAGKTGELLTDKQVQELIESLYRLEHFGAELKALKTGIERAIDPAIYREHAHQGNTATPGFLSKAASAVRSILPTRGNV</sequence>
<dbReference type="PROSITE" id="PS00675">
    <property type="entry name" value="SIGMA54_INTERACT_1"/>
    <property type="match status" value="1"/>
</dbReference>
<protein>
    <submittedName>
        <fullName evidence="5">Uncharacterized protein</fullName>
    </submittedName>
</protein>
<dbReference type="OrthoDB" id="8954335at2759"/>
<evidence type="ECO:0000313" key="6">
    <source>
        <dbReference type="Proteomes" id="UP000235786"/>
    </source>
</evidence>
<dbReference type="InterPro" id="IPR056073">
    <property type="entry name" value="DUF7656"/>
</dbReference>
<dbReference type="PANTHER" id="PTHR32046:SF11">
    <property type="entry name" value="IMMUNE-ASSOCIATED NUCLEOTIDE-BINDING PROTEIN 10-LIKE"/>
    <property type="match status" value="1"/>
</dbReference>
<keyword evidence="1" id="KW-0175">Coiled coil</keyword>
<organism evidence="5 6">
    <name type="scientific">Hyaloscypha variabilis (strain UAMH 11265 / GT02V1 / F)</name>
    <name type="common">Meliniomyces variabilis</name>
    <dbReference type="NCBI Taxonomy" id="1149755"/>
    <lineage>
        <taxon>Eukaryota</taxon>
        <taxon>Fungi</taxon>
        <taxon>Dikarya</taxon>
        <taxon>Ascomycota</taxon>
        <taxon>Pezizomycotina</taxon>
        <taxon>Leotiomycetes</taxon>
        <taxon>Helotiales</taxon>
        <taxon>Hyaloscyphaceae</taxon>
        <taxon>Hyaloscypha</taxon>
        <taxon>Hyaloscypha variabilis</taxon>
    </lineage>
</organism>
<dbReference type="AlphaFoldDB" id="A0A2J6S4Q0"/>
<dbReference type="Gene3D" id="3.40.50.300">
    <property type="entry name" value="P-loop containing nucleotide triphosphate hydrolases"/>
    <property type="match status" value="1"/>
</dbReference>
<proteinExistence type="predicted"/>
<dbReference type="InterPro" id="IPR058519">
    <property type="entry name" value="DUF8206"/>
</dbReference>
<dbReference type="Pfam" id="PF26633">
    <property type="entry name" value="DUF8206"/>
    <property type="match status" value="1"/>
</dbReference>
<dbReference type="InterPro" id="IPR056072">
    <property type="entry name" value="SNTX_MACPF/CDC-like_dom"/>
</dbReference>
<dbReference type="PANTHER" id="PTHR32046">
    <property type="entry name" value="G DOMAIN-CONTAINING PROTEIN"/>
    <property type="match status" value="1"/>
</dbReference>
<keyword evidence="6" id="KW-1185">Reference proteome</keyword>
<name>A0A2J6S4Q0_HYAVF</name>
<dbReference type="EMBL" id="KZ613940">
    <property type="protein sequence ID" value="PMD45744.1"/>
    <property type="molecule type" value="Genomic_DNA"/>
</dbReference>
<dbReference type="STRING" id="1149755.A0A2J6S4Q0"/>
<dbReference type="InterPro" id="IPR025662">
    <property type="entry name" value="Sigma_54_int_dom_ATP-bd_1"/>
</dbReference>
<dbReference type="InterPro" id="IPR027417">
    <property type="entry name" value="P-loop_NTPase"/>
</dbReference>
<feature type="domain" description="DUF7656" evidence="3">
    <location>
        <begin position="387"/>
        <end position="483"/>
    </location>
</feature>
<dbReference type="Proteomes" id="UP000235786">
    <property type="component" value="Unassembled WGS sequence"/>
</dbReference>
<accession>A0A2J6S4Q0</accession>
<dbReference type="Pfam" id="PF24676">
    <property type="entry name" value="DUF7656"/>
    <property type="match status" value="1"/>
</dbReference>